<dbReference type="AlphaFoldDB" id="D1W779"/>
<gene>
    <name evidence="1" type="ORF">HMPREF0650_0430</name>
</gene>
<organism evidence="1 2">
    <name type="scientific">Hoylesella buccalis ATCC 35310</name>
    <dbReference type="NCBI Taxonomy" id="679190"/>
    <lineage>
        <taxon>Bacteria</taxon>
        <taxon>Pseudomonadati</taxon>
        <taxon>Bacteroidota</taxon>
        <taxon>Bacteroidia</taxon>
        <taxon>Bacteroidales</taxon>
        <taxon>Prevotellaceae</taxon>
        <taxon>Hoylesella</taxon>
    </lineage>
</organism>
<sequence length="53" mass="5977">MSLFGVYLFNVGSMAVACKSSAWQLAISDLYSSLLQFPNIAAYNIRPLQRYEK</sequence>
<reference evidence="1 2" key="1">
    <citation type="submission" date="2009-12" db="EMBL/GenBank/DDBJ databases">
        <title>Genome Sequence of Prevotella buccalis ATCC 35310.</title>
        <authorList>
            <person name="Durkin A.S."/>
            <person name="Madupu R."/>
            <person name="Torralba M."/>
            <person name="Methe B."/>
            <person name="Sutton G."/>
            <person name="Strausberg R.L."/>
            <person name="Nelson K.E."/>
        </authorList>
    </citation>
    <scope>NUCLEOTIDE SEQUENCE [LARGE SCALE GENOMIC DNA]</scope>
    <source>
        <strain evidence="1 2">ATCC 35310</strain>
    </source>
</reference>
<dbReference type="STRING" id="679190.HMPREF0650_0430"/>
<accession>D1W779</accession>
<proteinExistence type="predicted"/>
<name>D1W779_9BACT</name>
<dbReference type="EMBL" id="ADEG01000085">
    <property type="protein sequence ID" value="EFA91627.1"/>
    <property type="molecule type" value="Genomic_DNA"/>
</dbReference>
<comment type="caution">
    <text evidence="1">The sequence shown here is derived from an EMBL/GenBank/DDBJ whole genome shotgun (WGS) entry which is preliminary data.</text>
</comment>
<protein>
    <submittedName>
        <fullName evidence="1">Uncharacterized protein</fullName>
    </submittedName>
</protein>
<evidence type="ECO:0000313" key="2">
    <source>
        <dbReference type="Proteomes" id="UP000005283"/>
    </source>
</evidence>
<evidence type="ECO:0000313" key="1">
    <source>
        <dbReference type="EMBL" id="EFA91627.1"/>
    </source>
</evidence>
<dbReference type="Proteomes" id="UP000005283">
    <property type="component" value="Unassembled WGS sequence"/>
</dbReference>
<keyword evidence="2" id="KW-1185">Reference proteome</keyword>